<accession>A0A532V5N6</accession>
<proteinExistence type="predicted"/>
<evidence type="ECO:0000313" key="3">
    <source>
        <dbReference type="Proteomes" id="UP000319619"/>
    </source>
</evidence>
<dbReference type="EMBL" id="NJBN01000001">
    <property type="protein sequence ID" value="TKJ42501.1"/>
    <property type="molecule type" value="Genomic_DNA"/>
</dbReference>
<dbReference type="SUPFAM" id="SSF69593">
    <property type="entry name" value="Glycerol-3-phosphate (1)-acyltransferase"/>
    <property type="match status" value="1"/>
</dbReference>
<evidence type="ECO:0000313" key="2">
    <source>
        <dbReference type="EMBL" id="TKJ42501.1"/>
    </source>
</evidence>
<evidence type="ECO:0000259" key="1">
    <source>
        <dbReference type="Pfam" id="PF04028"/>
    </source>
</evidence>
<dbReference type="InterPro" id="IPR007172">
    <property type="entry name" value="DUF374"/>
</dbReference>
<dbReference type="Pfam" id="PF04028">
    <property type="entry name" value="DUF374"/>
    <property type="match status" value="1"/>
</dbReference>
<sequence length="224" mass="25486">MSGTSKKIIYRLAILLGPWLIRLVGFTLRIQKINPDPVRRLSEAKDPFILCFWHGRMFLTVFLHRNQGVVAMISQHEDGEMIARIAGKLGWRAIRGSSSRGGREALFQMLSHLKNGGAAAMLPDGPTGPRRQFKKGTLFLAQKSGVPLIPITFAAEKCWRFNSWDRFVLPKPFSRCVFIYHDPILIPDELKGDELDLWCKKLQSIMNDQVNEAEEYFGRADDEA</sequence>
<organism evidence="2 3">
    <name type="scientific">candidate division LCP-89 bacterium B3_LCP</name>
    <dbReference type="NCBI Taxonomy" id="2012998"/>
    <lineage>
        <taxon>Bacteria</taxon>
        <taxon>Pseudomonadati</taxon>
        <taxon>Bacteria division LCP-89</taxon>
    </lineage>
</organism>
<dbReference type="CDD" id="cd07983">
    <property type="entry name" value="LPLAT_DUF374-like"/>
    <property type="match status" value="1"/>
</dbReference>
<feature type="domain" description="DUF374" evidence="1">
    <location>
        <begin position="63"/>
        <end position="130"/>
    </location>
</feature>
<dbReference type="AlphaFoldDB" id="A0A532V5N6"/>
<gene>
    <name evidence="2" type="ORF">CEE37_02105</name>
</gene>
<reference evidence="2 3" key="1">
    <citation type="submission" date="2017-06" db="EMBL/GenBank/DDBJ databases">
        <title>Novel microbial phyla capable of carbon fixation and sulfur reduction in deep-sea sediments.</title>
        <authorList>
            <person name="Huang J."/>
            <person name="Baker B."/>
            <person name="Wang Y."/>
        </authorList>
    </citation>
    <scope>NUCLEOTIDE SEQUENCE [LARGE SCALE GENOMIC DNA]</scope>
    <source>
        <strain evidence="2">B3_LCP</strain>
    </source>
</reference>
<dbReference type="Proteomes" id="UP000319619">
    <property type="component" value="Unassembled WGS sequence"/>
</dbReference>
<name>A0A532V5N6_UNCL8</name>
<comment type="caution">
    <text evidence="2">The sequence shown here is derived from an EMBL/GenBank/DDBJ whole genome shotgun (WGS) entry which is preliminary data.</text>
</comment>
<protein>
    <recommendedName>
        <fullName evidence="1">DUF374 domain-containing protein</fullName>
    </recommendedName>
</protein>